<keyword evidence="3" id="KW-1185">Reference proteome</keyword>
<gene>
    <name evidence="2" type="ORF">METBIDRAFT_12159</name>
</gene>
<dbReference type="OrthoDB" id="10506673at2759"/>
<protein>
    <submittedName>
        <fullName evidence="2">Uncharacterized protein</fullName>
    </submittedName>
</protein>
<dbReference type="Proteomes" id="UP000092555">
    <property type="component" value="Unassembled WGS sequence"/>
</dbReference>
<evidence type="ECO:0000313" key="3">
    <source>
        <dbReference type="Proteomes" id="UP000092555"/>
    </source>
</evidence>
<feature type="region of interest" description="Disordered" evidence="1">
    <location>
        <begin position="99"/>
        <end position="119"/>
    </location>
</feature>
<evidence type="ECO:0000256" key="1">
    <source>
        <dbReference type="SAM" id="MobiDB-lite"/>
    </source>
</evidence>
<evidence type="ECO:0000313" key="2">
    <source>
        <dbReference type="EMBL" id="OBA21679.1"/>
    </source>
</evidence>
<proteinExistence type="predicted"/>
<dbReference type="AlphaFoldDB" id="A0A1A0HC17"/>
<accession>A0A1A0HC17</accession>
<reference evidence="2 3" key="1">
    <citation type="submission" date="2016-05" db="EMBL/GenBank/DDBJ databases">
        <title>Comparative genomics of biotechnologically important yeasts.</title>
        <authorList>
            <consortium name="DOE Joint Genome Institute"/>
            <person name="Riley R."/>
            <person name="Haridas S."/>
            <person name="Wolfe K.H."/>
            <person name="Lopes M.R."/>
            <person name="Hittinger C.T."/>
            <person name="Goker M."/>
            <person name="Salamov A."/>
            <person name="Wisecaver J."/>
            <person name="Long T.M."/>
            <person name="Aerts A.L."/>
            <person name="Barry K."/>
            <person name="Choi C."/>
            <person name="Clum A."/>
            <person name="Coughlan A.Y."/>
            <person name="Deshpande S."/>
            <person name="Douglass A.P."/>
            <person name="Hanson S.J."/>
            <person name="Klenk H.-P."/>
            <person name="LaButti K."/>
            <person name="Lapidus A."/>
            <person name="Lindquist E."/>
            <person name="Lipzen A."/>
            <person name="Meier-kolthoff J.P."/>
            <person name="Ohm R.A."/>
            <person name="Otillar R.P."/>
            <person name="Pangilinan J."/>
            <person name="Peng Y."/>
            <person name="Rokas A."/>
            <person name="Rosa C.A."/>
            <person name="Scheuner C."/>
            <person name="Sibirny A.A."/>
            <person name="Slot J.C."/>
            <person name="Stielow J.B."/>
            <person name="Sun H."/>
            <person name="Kurtzman C.P."/>
            <person name="Blackwell M."/>
            <person name="Grigoriev I.V."/>
            <person name="Jeffries T.W."/>
        </authorList>
    </citation>
    <scope>NUCLEOTIDE SEQUENCE [LARGE SCALE GENOMIC DNA]</scope>
    <source>
        <strain evidence="2 3">NRRL YB-4993</strain>
    </source>
</reference>
<comment type="caution">
    <text evidence="2">The sequence shown here is derived from an EMBL/GenBank/DDBJ whole genome shotgun (WGS) entry which is preliminary data.</text>
</comment>
<sequence length="267" mass="29230">MGKLSDSEQWGVLKNPFSQLSSSSDLINATGINANANRNSRYSAANRSSFVDTESNSDRELTPLFSSTSTVDIIAPARCWGNSEVVSLAASYFEGDCDTSSEGPARVDQRDSCSLLPPRKHPYPASLKASYRASNATGVPGIQHLFLKHASQRRSSIVYPKRIKGCSLAPANEPRGFRGFSIRLRRAFTFPGLRHRRKKSKVSVEEPQQPQENTDAILKSLPEKVTVPVESLYSRVLKAAVTFGLDEPTVGSLIMILEEDSALEPIT</sequence>
<dbReference type="GeneID" id="30027157"/>
<name>A0A1A0HC17_9ASCO</name>
<dbReference type="EMBL" id="LXTC01000003">
    <property type="protein sequence ID" value="OBA21679.1"/>
    <property type="molecule type" value="Genomic_DNA"/>
</dbReference>
<organism evidence="2 3">
    <name type="scientific">Metschnikowia bicuspidata var. bicuspidata NRRL YB-4993</name>
    <dbReference type="NCBI Taxonomy" id="869754"/>
    <lineage>
        <taxon>Eukaryota</taxon>
        <taxon>Fungi</taxon>
        <taxon>Dikarya</taxon>
        <taxon>Ascomycota</taxon>
        <taxon>Saccharomycotina</taxon>
        <taxon>Pichiomycetes</taxon>
        <taxon>Metschnikowiaceae</taxon>
        <taxon>Metschnikowia</taxon>
    </lineage>
</organism>
<dbReference type="RefSeq" id="XP_018712189.1">
    <property type="nucleotide sequence ID" value="XM_018854181.1"/>
</dbReference>